<protein>
    <submittedName>
        <fullName evidence="3">Pseudouridine synthase Rlu family protein, TIGR01621</fullName>
    </submittedName>
</protein>
<dbReference type="CDD" id="cd02869">
    <property type="entry name" value="PseudoU_synth_RluA_like"/>
    <property type="match status" value="1"/>
</dbReference>
<accession>B0TMZ8</accession>
<dbReference type="Gene3D" id="3.30.2350.10">
    <property type="entry name" value="Pseudouridine synthase"/>
    <property type="match status" value="1"/>
</dbReference>
<dbReference type="InterPro" id="IPR006508">
    <property type="entry name" value="PsdUridine_synth_RluA-like"/>
</dbReference>
<evidence type="ECO:0000313" key="3">
    <source>
        <dbReference type="EMBL" id="ABZ74710.1"/>
    </source>
</evidence>
<proteinExistence type="inferred from homology"/>
<feature type="domain" description="Pseudouridine synthase RsuA/RluA-like" evidence="2">
    <location>
        <begin position="10"/>
        <end position="153"/>
    </location>
</feature>
<evidence type="ECO:0000256" key="1">
    <source>
        <dbReference type="ARBA" id="ARBA00010876"/>
    </source>
</evidence>
<dbReference type="PANTHER" id="PTHR21600:SF87">
    <property type="entry name" value="RNA PSEUDOURIDYLATE SYNTHASE DOMAIN-CONTAINING PROTEIN 1"/>
    <property type="match status" value="1"/>
</dbReference>
<dbReference type="PROSITE" id="PS01129">
    <property type="entry name" value="PSI_RLU"/>
    <property type="match status" value="1"/>
</dbReference>
<dbReference type="eggNOG" id="COG0564">
    <property type="taxonomic scope" value="Bacteria"/>
</dbReference>
<name>B0TMZ8_SHEHH</name>
<organism evidence="3 4">
    <name type="scientific">Shewanella halifaxensis (strain HAW-EB4)</name>
    <dbReference type="NCBI Taxonomy" id="458817"/>
    <lineage>
        <taxon>Bacteria</taxon>
        <taxon>Pseudomonadati</taxon>
        <taxon>Pseudomonadota</taxon>
        <taxon>Gammaproteobacteria</taxon>
        <taxon>Alteromonadales</taxon>
        <taxon>Shewanellaceae</taxon>
        <taxon>Shewanella</taxon>
    </lineage>
</organism>
<dbReference type="GO" id="GO:0140098">
    <property type="term" value="F:catalytic activity, acting on RNA"/>
    <property type="evidence" value="ECO:0007669"/>
    <property type="project" value="UniProtKB-ARBA"/>
</dbReference>
<dbReference type="OrthoDB" id="9807829at2"/>
<dbReference type="STRING" id="458817.Shal_0134"/>
<dbReference type="GO" id="GO:0003723">
    <property type="term" value="F:RNA binding"/>
    <property type="evidence" value="ECO:0007669"/>
    <property type="project" value="InterPro"/>
</dbReference>
<dbReference type="InterPro" id="IPR020103">
    <property type="entry name" value="PsdUridine_synth_cat_dom_sf"/>
</dbReference>
<dbReference type="Pfam" id="PF00849">
    <property type="entry name" value="PseudoU_synth_2"/>
    <property type="match status" value="1"/>
</dbReference>
<dbReference type="SUPFAM" id="SSF55120">
    <property type="entry name" value="Pseudouridine synthase"/>
    <property type="match status" value="1"/>
</dbReference>
<evidence type="ECO:0000313" key="4">
    <source>
        <dbReference type="Proteomes" id="UP000001317"/>
    </source>
</evidence>
<evidence type="ECO:0000259" key="2">
    <source>
        <dbReference type="Pfam" id="PF00849"/>
    </source>
</evidence>
<dbReference type="GO" id="GO:0000455">
    <property type="term" value="P:enzyme-directed rRNA pseudouridine synthesis"/>
    <property type="evidence" value="ECO:0007669"/>
    <property type="project" value="TreeGrafter"/>
</dbReference>
<dbReference type="Proteomes" id="UP000001317">
    <property type="component" value="Chromosome"/>
</dbReference>
<dbReference type="GO" id="GO:0009982">
    <property type="term" value="F:pseudouridine synthase activity"/>
    <property type="evidence" value="ECO:0007669"/>
    <property type="project" value="InterPro"/>
</dbReference>
<dbReference type="InterPro" id="IPR006145">
    <property type="entry name" value="PsdUridine_synth_RsuA/RluA"/>
</dbReference>
<dbReference type="AlphaFoldDB" id="B0TMZ8"/>
<reference evidence="3" key="1">
    <citation type="submission" date="2008-01" db="EMBL/GenBank/DDBJ databases">
        <title>Complete sequence of Shewanella halifaxensis HAW-EB4.</title>
        <authorList>
            <consortium name="US DOE Joint Genome Institute"/>
            <person name="Copeland A."/>
            <person name="Lucas S."/>
            <person name="Lapidus A."/>
            <person name="Glavina del Rio T."/>
            <person name="Dalin E."/>
            <person name="Tice H."/>
            <person name="Bruce D."/>
            <person name="Goodwin L."/>
            <person name="Pitluck S."/>
            <person name="Sims D."/>
            <person name="Brettin T."/>
            <person name="Detter J.C."/>
            <person name="Han C."/>
            <person name="Kuske C.R."/>
            <person name="Schmutz J."/>
            <person name="Larimer F."/>
            <person name="Land M."/>
            <person name="Hauser L."/>
            <person name="Kyrpides N."/>
            <person name="Kim E."/>
            <person name="Zhao J.-S."/>
            <person name="Richardson P."/>
        </authorList>
    </citation>
    <scope>NUCLEOTIDE SEQUENCE [LARGE SCALE GENOMIC DNA]</scope>
    <source>
        <strain evidence="3">HAW-EB4</strain>
    </source>
</reference>
<sequence>MYRVIADEHDFIVINKSTEVHFHSQDGSAGVVAQAEADLGIKLYAVHRLDTLTSGLIILAKSSAAAAEFTRMFSAHLVQKYYLALAKGKPKKKQGWVIGDMAKSRRSMHKLLRSTDNPAITQFFSHSIAEGERLYLLKPHSGKTHQLRVALASIGVPILGDTLYGGEEADRGYLHAYSLHFDYQDKQYEYTVAPVTGDHFQDSAVCQQLNVWQQPHQLDWPKLKKASAS</sequence>
<dbReference type="InterPro" id="IPR050188">
    <property type="entry name" value="RluA_PseudoU_synthase"/>
</dbReference>
<keyword evidence="4" id="KW-1185">Reference proteome</keyword>
<gene>
    <name evidence="3" type="ordered locus">Shal_0134</name>
</gene>
<dbReference type="HOGENOM" id="CLU_016902_6_0_6"/>
<comment type="similarity">
    <text evidence="1">Belongs to the pseudouridine synthase RluA family.</text>
</comment>
<dbReference type="KEGG" id="shl:Shal_0134"/>
<dbReference type="RefSeq" id="WP_012275267.1">
    <property type="nucleotide sequence ID" value="NC_010334.1"/>
</dbReference>
<dbReference type="PANTHER" id="PTHR21600">
    <property type="entry name" value="MITOCHONDRIAL RNA PSEUDOURIDINE SYNTHASE"/>
    <property type="match status" value="1"/>
</dbReference>
<dbReference type="EMBL" id="CP000931">
    <property type="protein sequence ID" value="ABZ74710.1"/>
    <property type="molecule type" value="Genomic_DNA"/>
</dbReference>
<dbReference type="NCBIfam" id="TIGR01621">
    <property type="entry name" value="RluA-like"/>
    <property type="match status" value="1"/>
</dbReference>
<dbReference type="InterPro" id="IPR006224">
    <property type="entry name" value="PsdUridine_synth_RluA-like_CS"/>
</dbReference>